<dbReference type="GO" id="GO:0032153">
    <property type="term" value="C:cell division site"/>
    <property type="evidence" value="ECO:0007669"/>
    <property type="project" value="TreeGrafter"/>
</dbReference>
<accession>A0A086YWE3</accession>
<feature type="transmembrane region" description="Helical" evidence="7">
    <location>
        <begin position="40"/>
        <end position="60"/>
    </location>
</feature>
<dbReference type="OrthoDB" id="9812661at2"/>
<reference evidence="8 9" key="1">
    <citation type="submission" date="2014-03" db="EMBL/GenBank/DDBJ databases">
        <title>Genomics of Bifidobacteria.</title>
        <authorList>
            <person name="Ventura M."/>
            <person name="Milani C."/>
            <person name="Lugli G.A."/>
        </authorList>
    </citation>
    <scope>NUCLEOTIDE SEQUENCE [LARGE SCALE GENOMIC DNA]</scope>
    <source>
        <strain evidence="8 9">DSM 22766</strain>
    </source>
</reference>
<evidence type="ECO:0000256" key="6">
    <source>
        <dbReference type="SAM" id="MobiDB-lite"/>
    </source>
</evidence>
<name>A0A086YWE3_9BIFI</name>
<dbReference type="GO" id="GO:0051301">
    <property type="term" value="P:cell division"/>
    <property type="evidence" value="ECO:0007669"/>
    <property type="project" value="UniProtKB-KW"/>
</dbReference>
<dbReference type="Pfam" id="PF01098">
    <property type="entry name" value="FTSW_RODA_SPOVE"/>
    <property type="match status" value="1"/>
</dbReference>
<evidence type="ECO:0000313" key="8">
    <source>
        <dbReference type="EMBL" id="KFI38593.1"/>
    </source>
</evidence>
<dbReference type="EMBL" id="JGYK01000003">
    <property type="protein sequence ID" value="KFI38593.1"/>
    <property type="molecule type" value="Genomic_DNA"/>
</dbReference>
<feature type="region of interest" description="Disordered" evidence="6">
    <location>
        <begin position="459"/>
        <end position="484"/>
    </location>
</feature>
<keyword evidence="8" id="KW-0132">Cell division</keyword>
<feature type="transmembrane region" description="Helical" evidence="7">
    <location>
        <begin position="104"/>
        <end position="121"/>
    </location>
</feature>
<feature type="transmembrane region" description="Helical" evidence="7">
    <location>
        <begin position="231"/>
        <end position="248"/>
    </location>
</feature>
<keyword evidence="4 7" id="KW-1133">Transmembrane helix</keyword>
<feature type="transmembrane region" description="Helical" evidence="7">
    <location>
        <begin position="12"/>
        <end position="28"/>
    </location>
</feature>
<dbReference type="InterPro" id="IPR001182">
    <property type="entry name" value="FtsW/RodA"/>
</dbReference>
<dbReference type="STRING" id="1437605.AB656_06035"/>
<protein>
    <submittedName>
        <fullName evidence="8">Cell division protein FtsW</fullName>
    </submittedName>
</protein>
<evidence type="ECO:0000313" key="9">
    <source>
        <dbReference type="Proteomes" id="UP000029015"/>
    </source>
</evidence>
<dbReference type="PATRIC" id="fig|1437605.7.peg.1240"/>
<dbReference type="RefSeq" id="WP_051905509.1">
    <property type="nucleotide sequence ID" value="NZ_CP011786.1"/>
</dbReference>
<dbReference type="GO" id="GO:0015648">
    <property type="term" value="F:lipid-linked peptidoglycan transporter activity"/>
    <property type="evidence" value="ECO:0007669"/>
    <property type="project" value="TreeGrafter"/>
</dbReference>
<feature type="transmembrane region" description="Helical" evidence="7">
    <location>
        <begin position="167"/>
        <end position="187"/>
    </location>
</feature>
<evidence type="ECO:0000256" key="3">
    <source>
        <dbReference type="ARBA" id="ARBA00022960"/>
    </source>
</evidence>
<feature type="transmembrane region" description="Helical" evidence="7">
    <location>
        <begin position="255"/>
        <end position="278"/>
    </location>
</feature>
<feature type="transmembrane region" description="Helical" evidence="7">
    <location>
        <begin position="208"/>
        <end position="225"/>
    </location>
</feature>
<dbReference type="Proteomes" id="UP000029015">
    <property type="component" value="Unassembled WGS sequence"/>
</dbReference>
<dbReference type="PANTHER" id="PTHR30474:SF3">
    <property type="entry name" value="PEPTIDOGLYCAN GLYCOSYLTRANSFERASE RODA"/>
    <property type="match status" value="1"/>
</dbReference>
<keyword evidence="2 7" id="KW-0812">Transmembrane</keyword>
<evidence type="ECO:0000256" key="5">
    <source>
        <dbReference type="ARBA" id="ARBA00023136"/>
    </source>
</evidence>
<dbReference type="GO" id="GO:0008360">
    <property type="term" value="P:regulation of cell shape"/>
    <property type="evidence" value="ECO:0007669"/>
    <property type="project" value="UniProtKB-KW"/>
</dbReference>
<dbReference type="GO" id="GO:0005886">
    <property type="term" value="C:plasma membrane"/>
    <property type="evidence" value="ECO:0007669"/>
    <property type="project" value="TreeGrafter"/>
</dbReference>
<feature type="transmembrane region" description="Helical" evidence="7">
    <location>
        <begin position="130"/>
        <end position="147"/>
    </location>
</feature>
<proteinExistence type="predicted"/>
<feature type="transmembrane region" description="Helical" evidence="7">
    <location>
        <begin position="409"/>
        <end position="430"/>
    </location>
</feature>
<dbReference type="eggNOG" id="COG0772">
    <property type="taxonomic scope" value="Bacteria"/>
</dbReference>
<dbReference type="AlphaFoldDB" id="A0A086YWE3"/>
<evidence type="ECO:0000256" key="7">
    <source>
        <dbReference type="SAM" id="Phobius"/>
    </source>
</evidence>
<evidence type="ECO:0000256" key="1">
    <source>
        <dbReference type="ARBA" id="ARBA00004141"/>
    </source>
</evidence>
<comment type="caution">
    <text evidence="8">The sequence shown here is derived from an EMBL/GenBank/DDBJ whole genome shotgun (WGS) entry which is preliminary data.</text>
</comment>
<sequence>MTLITRLRRVSLLLLALLIGFIAFFQMFERTSGGFPTQYAVLLPLTGLLFVALWAVLEVFQPYASQVILPCLAVLSTLGVTMIARIDMRNAKIGEPTNVGVTQLIWLDSALVLCGGLAIALKDYRVLRKFSYVSMVVGIALLLSPMIPHFGREIGGARIWVGIGSHTLQPGEFAKLFLAFFFAAYLFDHRDQLAVAGPKVLGMRMPRLKDLGPIIVVWAVSMGVLVMQHDLGTSLMFFAMFVSMLYVATGRKSWIAIGAVFFIIGAVAASILFAHVGARVDAWLHPFSDAEYNKAFGGSGQLVRGVFGLATGGLLGTGLGQGHPWITPLANSDFIYSSIGEELGLSGLLVVLLLYLVIVAAGMVVAMKIQDGFGKLLASGLVFTMAFQVFTVVGGITLVIPLTGLTMPYMAAGGSSMIANCVLATLLIVISNAANRPAPEVSSDTFRYEALAVLREHEMDQRGHERQPAPMQARAGAGKEAAHE</sequence>
<feature type="transmembrane region" description="Helical" evidence="7">
    <location>
        <begin position="343"/>
        <end position="365"/>
    </location>
</feature>
<organism evidence="8 9">
    <name type="scientific">Bifidobacterium actinocoloniiforme DSM 22766</name>
    <dbReference type="NCBI Taxonomy" id="1437605"/>
    <lineage>
        <taxon>Bacteria</taxon>
        <taxon>Bacillati</taxon>
        <taxon>Actinomycetota</taxon>
        <taxon>Actinomycetes</taxon>
        <taxon>Bifidobacteriales</taxon>
        <taxon>Bifidobacteriaceae</taxon>
        <taxon>Bifidobacterium</taxon>
    </lineage>
</organism>
<feature type="transmembrane region" description="Helical" evidence="7">
    <location>
        <begin position="67"/>
        <end position="84"/>
    </location>
</feature>
<evidence type="ECO:0000256" key="2">
    <source>
        <dbReference type="ARBA" id="ARBA00022692"/>
    </source>
</evidence>
<comment type="subcellular location">
    <subcellularLocation>
        <location evidence="1">Membrane</location>
        <topology evidence="1">Multi-pass membrane protein</topology>
    </subcellularLocation>
</comment>
<gene>
    <name evidence="8" type="ORF">BACT_0048</name>
</gene>
<keyword evidence="9" id="KW-1185">Reference proteome</keyword>
<keyword evidence="8" id="KW-0131">Cell cycle</keyword>
<dbReference type="PANTHER" id="PTHR30474">
    <property type="entry name" value="CELL CYCLE PROTEIN"/>
    <property type="match status" value="1"/>
</dbReference>
<keyword evidence="5 7" id="KW-0472">Membrane</keyword>
<evidence type="ECO:0000256" key="4">
    <source>
        <dbReference type="ARBA" id="ARBA00022989"/>
    </source>
</evidence>
<dbReference type="KEGG" id="bact:AB656_06035"/>
<feature type="transmembrane region" description="Helical" evidence="7">
    <location>
        <begin position="377"/>
        <end position="403"/>
    </location>
</feature>
<keyword evidence="3" id="KW-0133">Cell shape</keyword>